<dbReference type="Proteomes" id="UP000295391">
    <property type="component" value="Unassembled WGS sequence"/>
</dbReference>
<gene>
    <name evidence="2" type="ORF">ATL17_1589</name>
</gene>
<protein>
    <submittedName>
        <fullName evidence="2">Uncharacterized protein</fullName>
    </submittedName>
</protein>
<proteinExistence type="predicted"/>
<dbReference type="EMBL" id="SNYR01000002">
    <property type="protein sequence ID" value="TDQ63582.1"/>
    <property type="molecule type" value="Genomic_DNA"/>
</dbReference>
<evidence type="ECO:0000313" key="2">
    <source>
        <dbReference type="EMBL" id="TDQ63582.1"/>
    </source>
</evidence>
<name>A0A4R6VN18_9HYPH</name>
<reference evidence="2 3" key="1">
    <citation type="submission" date="2019-03" db="EMBL/GenBank/DDBJ databases">
        <title>Genomic Encyclopedia of Type Strains, Phase III (KMG-III): the genomes of soil and plant-associated and newly described type strains.</title>
        <authorList>
            <person name="Whitman W."/>
        </authorList>
    </citation>
    <scope>NUCLEOTIDE SEQUENCE [LARGE SCALE GENOMIC DNA]</scope>
    <source>
        <strain evidence="2 3">CGMCC 1.7002</strain>
    </source>
</reference>
<evidence type="ECO:0000256" key="1">
    <source>
        <dbReference type="SAM" id="MobiDB-lite"/>
    </source>
</evidence>
<feature type="region of interest" description="Disordered" evidence="1">
    <location>
        <begin position="30"/>
        <end position="65"/>
    </location>
</feature>
<sequence>MNWIDITMVGSLYEEQVRKDEHIFRHRLINDGHSGQWHDGRAPYNPQHHYHQHLPEITTQSNKHS</sequence>
<accession>A0A4R6VN18</accession>
<keyword evidence="3" id="KW-1185">Reference proteome</keyword>
<comment type="caution">
    <text evidence="2">The sequence shown here is derived from an EMBL/GenBank/DDBJ whole genome shotgun (WGS) entry which is preliminary data.</text>
</comment>
<evidence type="ECO:0000313" key="3">
    <source>
        <dbReference type="Proteomes" id="UP000295391"/>
    </source>
</evidence>
<organism evidence="2 3">
    <name type="scientific">Maritalea mobilis</name>
    <dbReference type="NCBI Taxonomy" id="483324"/>
    <lineage>
        <taxon>Bacteria</taxon>
        <taxon>Pseudomonadati</taxon>
        <taxon>Pseudomonadota</taxon>
        <taxon>Alphaproteobacteria</taxon>
        <taxon>Hyphomicrobiales</taxon>
        <taxon>Devosiaceae</taxon>
        <taxon>Maritalea</taxon>
    </lineage>
</organism>
<dbReference type="AlphaFoldDB" id="A0A4R6VN18"/>